<dbReference type="AlphaFoldDB" id="A0A7K3LRQ8"/>
<evidence type="ECO:0000313" key="2">
    <source>
        <dbReference type="EMBL" id="NDK90954.1"/>
    </source>
</evidence>
<feature type="domain" description="TY-Chap N-terminal" evidence="1">
    <location>
        <begin position="17"/>
        <end position="129"/>
    </location>
</feature>
<dbReference type="EMBL" id="JAADZU010000052">
    <property type="protein sequence ID" value="NDK90954.1"/>
    <property type="molecule type" value="Genomic_DNA"/>
</dbReference>
<organism evidence="2 3">
    <name type="scientific">Gordonia desulfuricans</name>
    <dbReference type="NCBI Taxonomy" id="89051"/>
    <lineage>
        <taxon>Bacteria</taxon>
        <taxon>Bacillati</taxon>
        <taxon>Actinomycetota</taxon>
        <taxon>Actinomycetes</taxon>
        <taxon>Mycobacteriales</taxon>
        <taxon>Gordoniaceae</taxon>
        <taxon>Gordonia</taxon>
    </lineage>
</organism>
<comment type="caution">
    <text evidence="2">The sequence shown here is derived from an EMBL/GenBank/DDBJ whole genome shotgun (WGS) entry which is preliminary data.</text>
</comment>
<dbReference type="RefSeq" id="WP_059039291.1">
    <property type="nucleotide sequence ID" value="NZ_JAADZU010000052.1"/>
</dbReference>
<name>A0A7K3LRQ8_9ACTN</name>
<dbReference type="Proteomes" id="UP000466307">
    <property type="component" value="Unassembled WGS sequence"/>
</dbReference>
<protein>
    <recommendedName>
        <fullName evidence="1">TY-Chap N-terminal domain-containing protein</fullName>
    </recommendedName>
</protein>
<accession>A0A7K3LRQ8</accession>
<reference evidence="2 3" key="1">
    <citation type="submission" date="2020-01" db="EMBL/GenBank/DDBJ databases">
        <title>Investigation of new actinobacteria for the biodesulphurisation of diesel fuel.</title>
        <authorList>
            <person name="Athi Narayanan S.M."/>
        </authorList>
    </citation>
    <scope>NUCLEOTIDE SEQUENCE [LARGE SCALE GENOMIC DNA]</scope>
    <source>
        <strain evidence="2 3">213E</strain>
    </source>
</reference>
<gene>
    <name evidence="2" type="ORF">GYA93_15380</name>
</gene>
<sequence>MSDNDFDGTVVDGAGEEAWRRHRIGLIRQIAGLDGGTELIIATDPRHTGPRARITVVATSTGIRMHIHPQDLYVDPGRFLRQLDTLTALGWGAGVAGEVIADADRRHLGELTDLVVLTLREVCDVVFPMHLQTLPGDRRPARSHADRAA</sequence>
<proteinExistence type="predicted"/>
<dbReference type="Pfam" id="PF22552">
    <property type="entry name" value="TY-Chap3"/>
    <property type="match status" value="1"/>
</dbReference>
<dbReference type="InterPro" id="IPR054344">
    <property type="entry name" value="TY-Chap_N"/>
</dbReference>
<evidence type="ECO:0000313" key="3">
    <source>
        <dbReference type="Proteomes" id="UP000466307"/>
    </source>
</evidence>
<keyword evidence="3" id="KW-1185">Reference proteome</keyword>
<evidence type="ECO:0000259" key="1">
    <source>
        <dbReference type="Pfam" id="PF22552"/>
    </source>
</evidence>